<evidence type="ECO:0000256" key="7">
    <source>
        <dbReference type="ARBA" id="ARBA00023295"/>
    </source>
</evidence>
<feature type="binding site" evidence="10">
    <location>
        <position position="168"/>
    </location>
    <ligand>
        <name>substrate</name>
    </ligand>
</feature>
<feature type="binding site" evidence="10">
    <location>
        <position position="23"/>
    </location>
    <ligand>
        <name>substrate</name>
    </ligand>
</feature>
<evidence type="ECO:0000256" key="8">
    <source>
        <dbReference type="ARBA" id="ARBA00023326"/>
    </source>
</evidence>
<dbReference type="InterPro" id="IPR033132">
    <property type="entry name" value="GH_1_N_CS"/>
</dbReference>
<dbReference type="FunFam" id="3.20.20.80:FF:000004">
    <property type="entry name" value="Beta-glucosidase 6-phospho-beta-glucosidase"/>
    <property type="match status" value="1"/>
</dbReference>
<dbReference type="GO" id="GO:0005829">
    <property type="term" value="C:cytosol"/>
    <property type="evidence" value="ECO:0007669"/>
    <property type="project" value="TreeGrafter"/>
</dbReference>
<dbReference type="Proteomes" id="UP000219440">
    <property type="component" value="Unassembled WGS sequence"/>
</dbReference>
<keyword evidence="8" id="KW-0624">Polysaccharide degradation</keyword>
<dbReference type="EC" id="3.2.1.21" evidence="3 12"/>
<dbReference type="PANTHER" id="PTHR10353">
    <property type="entry name" value="GLYCOSYL HYDROLASE"/>
    <property type="match status" value="1"/>
</dbReference>
<feature type="active site" description="Nucleophile" evidence="9 11">
    <location>
        <position position="356"/>
    </location>
</feature>
<accession>A0A2C8YIU4</accession>
<dbReference type="AlphaFoldDB" id="A0A2C8YIU4"/>
<dbReference type="SUPFAM" id="SSF51445">
    <property type="entry name" value="(Trans)glycosidases"/>
    <property type="match status" value="1"/>
</dbReference>
<evidence type="ECO:0000313" key="13">
    <source>
        <dbReference type="EMBL" id="SOE50347.1"/>
    </source>
</evidence>
<feature type="binding site" evidence="10">
    <location>
        <position position="299"/>
    </location>
    <ligand>
        <name>substrate</name>
    </ligand>
</feature>
<evidence type="ECO:0000256" key="9">
    <source>
        <dbReference type="PIRSR" id="PIRSR617736-1"/>
    </source>
</evidence>
<dbReference type="Gene3D" id="3.20.20.80">
    <property type="entry name" value="Glycosidases"/>
    <property type="match status" value="1"/>
</dbReference>
<dbReference type="InterPro" id="IPR001360">
    <property type="entry name" value="Glyco_hydro_1"/>
</dbReference>
<keyword evidence="7 12" id="KW-0326">Glycosidase</keyword>
<evidence type="ECO:0000256" key="2">
    <source>
        <dbReference type="ARBA" id="ARBA00010838"/>
    </source>
</evidence>
<protein>
    <recommendedName>
        <fullName evidence="3 12">Beta-glucosidase</fullName>
        <ecNumber evidence="3 12">3.2.1.21</ecNumber>
    </recommendedName>
</protein>
<evidence type="ECO:0000256" key="5">
    <source>
        <dbReference type="ARBA" id="ARBA00023001"/>
    </source>
</evidence>
<keyword evidence="5" id="KW-0136">Cellulose degradation</keyword>
<evidence type="ECO:0000256" key="3">
    <source>
        <dbReference type="ARBA" id="ARBA00012744"/>
    </source>
</evidence>
<evidence type="ECO:0000256" key="12">
    <source>
        <dbReference type="RuleBase" id="RU361175"/>
    </source>
</evidence>
<name>A0A2C8YIU4_9MICO</name>
<feature type="binding site" evidence="10">
    <location>
        <position position="403"/>
    </location>
    <ligand>
        <name>substrate</name>
    </ligand>
</feature>
<evidence type="ECO:0000256" key="10">
    <source>
        <dbReference type="PIRSR" id="PIRSR617736-2"/>
    </source>
</evidence>
<dbReference type="Pfam" id="PF00232">
    <property type="entry name" value="Glyco_hydro_1"/>
    <property type="match status" value="1"/>
</dbReference>
<dbReference type="InterPro" id="IPR017736">
    <property type="entry name" value="Glyco_hydro_1_beta-glucosidase"/>
</dbReference>
<keyword evidence="6" id="KW-0119">Carbohydrate metabolism</keyword>
<keyword evidence="14" id="KW-1185">Reference proteome</keyword>
<evidence type="ECO:0000256" key="4">
    <source>
        <dbReference type="ARBA" id="ARBA00022801"/>
    </source>
</evidence>
<dbReference type="GO" id="GO:0008422">
    <property type="term" value="F:beta-glucosidase activity"/>
    <property type="evidence" value="ECO:0007669"/>
    <property type="project" value="UniProtKB-EC"/>
</dbReference>
<evidence type="ECO:0000256" key="6">
    <source>
        <dbReference type="ARBA" id="ARBA00023277"/>
    </source>
</evidence>
<dbReference type="InterPro" id="IPR017853">
    <property type="entry name" value="GH"/>
</dbReference>
<dbReference type="PANTHER" id="PTHR10353:SF36">
    <property type="entry name" value="LP05116P"/>
    <property type="match status" value="1"/>
</dbReference>
<feature type="binding site" evidence="10">
    <location>
        <begin position="410"/>
        <end position="411"/>
    </location>
    <ligand>
        <name>substrate</name>
    </ligand>
</feature>
<comment type="catalytic activity">
    <reaction evidence="1 12">
        <text>Hydrolysis of terminal, non-reducing beta-D-glucosyl residues with release of beta-D-glucose.</text>
        <dbReference type="EC" id="3.2.1.21"/>
    </reaction>
</comment>
<evidence type="ECO:0000313" key="14">
    <source>
        <dbReference type="Proteomes" id="UP000219440"/>
    </source>
</evidence>
<keyword evidence="4 12" id="KW-0378">Hydrolase</keyword>
<sequence length="469" mass="51888">MTIHDLTAFPAGFRWGAATAAYQIEGGAGEGGRGASIWDTFSHTPGLVLNGDNGDIAVDHYHRWPADLDLMVELGIKHYRLSLSWPRLQPTGAGELNPEGVAFYRDLLDGMRARGIEPLVTLYHWDLPQALEDEGGWANRDTAYRFAEYASRVIAELGLLATDWITINEPWCISFLGYGYGVHAPGKRNTRLAVAAAHHVNLAHGLALAAIRLINPALRVSNSNLVTDIVPATDSDDDAAAVLRLDAMNNRIFLDPVYHGSYSAAVHELFDEYGLAELIHDGDLELIGAPVDFMGLNHYQRVVVSASEDGGYLKLTETPAEPATTSFGWSVEPDSLRSVLRRISSEFTTLPIYVTENGASYDDYADPNGSVNDWPRVEYFSGYLAAAAEAIREGVNLQGYYAWSFLDNFEWAEGYSKRFGLVYVDYPTQKRIPKQSALWYRQLIADHEDATASAVAAIQQKMREPLREQ</sequence>
<comment type="similarity">
    <text evidence="2 12">Belongs to the glycosyl hydrolase 1 family.</text>
</comment>
<dbReference type="OrthoDB" id="9765195at2"/>
<proteinExistence type="inferred from homology"/>
<dbReference type="EMBL" id="OCST01000001">
    <property type="protein sequence ID" value="SOE50347.1"/>
    <property type="molecule type" value="Genomic_DNA"/>
</dbReference>
<evidence type="ECO:0000256" key="11">
    <source>
        <dbReference type="PROSITE-ProRule" id="PRU10055"/>
    </source>
</evidence>
<dbReference type="GO" id="GO:0030245">
    <property type="term" value="P:cellulose catabolic process"/>
    <property type="evidence" value="ECO:0007669"/>
    <property type="project" value="UniProtKB-KW"/>
</dbReference>
<dbReference type="RefSeq" id="WP_097059515.1">
    <property type="nucleotide sequence ID" value="NZ_BMLC01000002.1"/>
</dbReference>
<organism evidence="13 14">
    <name type="scientific">Salinibacterium xinjiangense</name>
    <dbReference type="NCBI Taxonomy" id="386302"/>
    <lineage>
        <taxon>Bacteria</taxon>
        <taxon>Bacillati</taxon>
        <taxon>Actinomycetota</taxon>
        <taxon>Actinomycetes</taxon>
        <taxon>Micrococcales</taxon>
        <taxon>Microbacteriaceae</taxon>
        <taxon>Salinibacterium</taxon>
    </lineage>
</organism>
<dbReference type="PROSITE" id="PS00572">
    <property type="entry name" value="GLYCOSYL_HYDROL_F1_1"/>
    <property type="match status" value="1"/>
</dbReference>
<dbReference type="NCBIfam" id="TIGR03356">
    <property type="entry name" value="BGL"/>
    <property type="match status" value="1"/>
</dbReference>
<dbReference type="PROSITE" id="PS00653">
    <property type="entry name" value="GLYCOSYL_HYDROL_F1_2"/>
    <property type="match status" value="1"/>
</dbReference>
<gene>
    <name evidence="13" type="ORF">SAMN06296378_0365</name>
</gene>
<dbReference type="PRINTS" id="PR00131">
    <property type="entry name" value="GLHYDRLASE1"/>
</dbReference>
<feature type="active site" description="Proton donor" evidence="9">
    <location>
        <position position="169"/>
    </location>
</feature>
<reference evidence="13 14" key="1">
    <citation type="submission" date="2017-09" db="EMBL/GenBank/DDBJ databases">
        <authorList>
            <person name="Ehlers B."/>
            <person name="Leendertz F.H."/>
        </authorList>
    </citation>
    <scope>NUCLEOTIDE SEQUENCE [LARGE SCALE GENOMIC DNA]</scope>
    <source>
        <strain evidence="13 14">CGMCC 1.05381</strain>
    </source>
</reference>
<dbReference type="InterPro" id="IPR018120">
    <property type="entry name" value="Glyco_hydro_1_AS"/>
</dbReference>
<evidence type="ECO:0000256" key="1">
    <source>
        <dbReference type="ARBA" id="ARBA00000448"/>
    </source>
</evidence>
<feature type="binding site" evidence="10">
    <location>
        <position position="124"/>
    </location>
    <ligand>
        <name>substrate</name>
    </ligand>
</feature>